<dbReference type="AlphaFoldDB" id="A0A0R2QKC3"/>
<evidence type="ECO:0000313" key="3">
    <source>
        <dbReference type="Proteomes" id="UP000051017"/>
    </source>
</evidence>
<evidence type="ECO:0000256" key="1">
    <source>
        <dbReference type="SAM" id="SignalP"/>
    </source>
</evidence>
<protein>
    <submittedName>
        <fullName evidence="2">Uncharacterized protein</fullName>
    </submittedName>
</protein>
<dbReference type="PROSITE" id="PS51257">
    <property type="entry name" value="PROKAR_LIPOPROTEIN"/>
    <property type="match status" value="1"/>
</dbReference>
<organism evidence="2 3">
    <name type="scientific">Acidimicrobiia bacterium BACL6 MAG-120924-bin43</name>
    <dbReference type="NCBI Taxonomy" id="1655583"/>
    <lineage>
        <taxon>Bacteria</taxon>
        <taxon>Bacillati</taxon>
        <taxon>Actinomycetota</taxon>
        <taxon>Acidimicrobiia</taxon>
        <taxon>acIV cluster</taxon>
    </lineage>
</organism>
<dbReference type="Proteomes" id="UP000051017">
    <property type="component" value="Unassembled WGS sequence"/>
</dbReference>
<comment type="caution">
    <text evidence="2">The sequence shown here is derived from an EMBL/GenBank/DDBJ whole genome shotgun (WGS) entry which is preliminary data.</text>
</comment>
<dbReference type="EMBL" id="LIBJ01000007">
    <property type="protein sequence ID" value="KRO49490.1"/>
    <property type="molecule type" value="Genomic_DNA"/>
</dbReference>
<proteinExistence type="predicted"/>
<reference evidence="2 3" key="1">
    <citation type="submission" date="2015-10" db="EMBL/GenBank/DDBJ databases">
        <title>Metagenome-Assembled Genomes uncover a global brackish microbiome.</title>
        <authorList>
            <person name="Hugerth L.W."/>
            <person name="Larsson J."/>
            <person name="Alneberg J."/>
            <person name="Lindh M.V."/>
            <person name="Legrand C."/>
            <person name="Pinhassi J."/>
            <person name="Andersson A.F."/>
        </authorList>
    </citation>
    <scope>NUCLEOTIDE SEQUENCE [LARGE SCALE GENOMIC DNA]</scope>
    <source>
        <strain evidence="2">BACL6 MAG-120924-bin43</strain>
    </source>
</reference>
<gene>
    <name evidence="2" type="ORF">ABR75_00890</name>
</gene>
<feature type="signal peptide" evidence="1">
    <location>
        <begin position="1"/>
        <end position="29"/>
    </location>
</feature>
<accession>A0A0R2QKC3</accession>
<sequence length="146" mass="15560">MLSARLGFLRKVCASVFFGALIFTSTSCATTINLAAPTTLAQPAVTTLPTGTVTELFGQMKSTLSELSLAITNEDKSRAKTTLATVLNIWGALQPQILAGGGETVDQTVEDMQRIIDLASSSVQRTRPADADKALRFLDLVIQSQQ</sequence>
<keyword evidence="1" id="KW-0732">Signal</keyword>
<name>A0A0R2QKC3_9ACTN</name>
<feature type="chain" id="PRO_5006422204" evidence="1">
    <location>
        <begin position="30"/>
        <end position="146"/>
    </location>
</feature>
<evidence type="ECO:0000313" key="2">
    <source>
        <dbReference type="EMBL" id="KRO49490.1"/>
    </source>
</evidence>